<evidence type="ECO:0000313" key="1">
    <source>
        <dbReference type="EMBL" id="MFM9330608.1"/>
    </source>
</evidence>
<organism evidence="1 2">
    <name type="scientific">Paenibacillus mesotrionivorans</name>
    <dbReference type="NCBI Taxonomy" id="3160968"/>
    <lineage>
        <taxon>Bacteria</taxon>
        <taxon>Bacillati</taxon>
        <taxon>Bacillota</taxon>
        <taxon>Bacilli</taxon>
        <taxon>Bacillales</taxon>
        <taxon>Paenibacillaceae</taxon>
        <taxon>Paenibacillus</taxon>
    </lineage>
</organism>
<sequence>MKNWIKGANAAVLSLAVVGIFILLTIFLHSLKGAQWDLTANKKFTLSDKTITTLKNLEQDVHAIAFTDPGQGVVSRQIKDLLDEYQKRSGKFTWEEVDPKKNPSLAQKYEIGSYGTIIFESGGKTKSVTSSELFGYGSQQTTYTFSGEAKFTQALVDLTSGQKHIAYAITGHNEVTLSDASAFKSGLENEGMQIKELNLFSAGAIPEDAETLIILAPQKDATEQEATLITDFVKNKGKLYMAVGLANEMAKWTNWNKVLSAVGVQNDNALVIESSKTLSTNPLTIVPQYGYHDIVTKLEEQRAIVALPAAMSLSTVKDFADYKLSALLRTSDAGYGKKNLAPFTSANTQLTQDTIKKTDGDLTGPLDLAYAVTTQDDKPKAVVIGNGMFLRDDWIAEQSNRDFALNSAGWLNEQKDVVTIRPREEAAPEQVYISMSKQKMIFWGTIAVFPLAFLAAGGAVWWRRRKG</sequence>
<keyword evidence="2" id="KW-1185">Reference proteome</keyword>
<protein>
    <submittedName>
        <fullName evidence="1">GldG family protein</fullName>
    </submittedName>
</protein>
<gene>
    <name evidence="1" type="ORF">ACI1P1_20105</name>
</gene>
<reference evidence="1" key="1">
    <citation type="submission" date="2024-12" db="EMBL/GenBank/DDBJ databases">
        <authorList>
            <person name="Wu N."/>
        </authorList>
    </citation>
    <scope>NUCLEOTIDE SEQUENCE</scope>
    <source>
        <strain evidence="1">P15</strain>
    </source>
</reference>
<evidence type="ECO:0000313" key="2">
    <source>
        <dbReference type="Proteomes" id="UP001631969"/>
    </source>
</evidence>
<dbReference type="Proteomes" id="UP001631969">
    <property type="component" value="Unassembled WGS sequence"/>
</dbReference>
<comment type="caution">
    <text evidence="1">The sequence shown here is derived from an EMBL/GenBank/DDBJ whole genome shotgun (WGS) entry which is preliminary data.</text>
</comment>
<accession>A0ACC7P0Y1</accession>
<name>A0ACC7P0Y1_9BACL</name>
<proteinExistence type="predicted"/>
<dbReference type="EMBL" id="JBJURJ010000014">
    <property type="protein sequence ID" value="MFM9330608.1"/>
    <property type="molecule type" value="Genomic_DNA"/>
</dbReference>